<keyword evidence="13" id="KW-1185">Reference proteome</keyword>
<dbReference type="PRINTS" id="PR01045">
    <property type="entry name" value="TRNASYNTHGB"/>
</dbReference>
<evidence type="ECO:0000256" key="10">
    <source>
        <dbReference type="HAMAP-Rule" id="MF_00255"/>
    </source>
</evidence>
<evidence type="ECO:0000256" key="2">
    <source>
        <dbReference type="ARBA" id="ARBA00008226"/>
    </source>
</evidence>
<keyword evidence="4 10" id="KW-0436">Ligase</keyword>
<dbReference type="InterPro" id="IPR006194">
    <property type="entry name" value="Gly-tRNA-synth_heterodimer"/>
</dbReference>
<dbReference type="GO" id="GO:0004820">
    <property type="term" value="F:glycine-tRNA ligase activity"/>
    <property type="evidence" value="ECO:0007669"/>
    <property type="project" value="UniProtKB-EC"/>
</dbReference>
<keyword evidence="6 10" id="KW-0067">ATP-binding</keyword>
<dbReference type="InterPro" id="IPR015944">
    <property type="entry name" value="Gly-tRNA-synth_bsu"/>
</dbReference>
<dbReference type="PANTHER" id="PTHR30075:SF2">
    <property type="entry name" value="GLYCINE--TRNA LIGASE, CHLOROPLASTIC_MITOCHONDRIAL 2"/>
    <property type="match status" value="1"/>
</dbReference>
<keyword evidence="3 10" id="KW-0963">Cytoplasm</keyword>
<keyword evidence="7 10" id="KW-0648">Protein biosynthesis</keyword>
<evidence type="ECO:0000256" key="5">
    <source>
        <dbReference type="ARBA" id="ARBA00022741"/>
    </source>
</evidence>
<feature type="domain" description="DALR anticodon binding" evidence="11">
    <location>
        <begin position="582"/>
        <end position="677"/>
    </location>
</feature>
<evidence type="ECO:0000256" key="3">
    <source>
        <dbReference type="ARBA" id="ARBA00022490"/>
    </source>
</evidence>
<reference evidence="13" key="1">
    <citation type="journal article" date="2019" name="Int. J. Syst. Evol. Microbiol.">
        <title>The Global Catalogue of Microorganisms (GCM) 10K type strain sequencing project: providing services to taxonomists for standard genome sequencing and annotation.</title>
        <authorList>
            <consortium name="The Broad Institute Genomics Platform"/>
            <consortium name="The Broad Institute Genome Sequencing Center for Infectious Disease"/>
            <person name="Wu L."/>
            <person name="Ma J."/>
        </authorList>
    </citation>
    <scope>NUCLEOTIDE SEQUENCE [LARGE SCALE GENOMIC DNA]</scope>
    <source>
        <strain evidence="13">JCM 30234</strain>
    </source>
</reference>
<proteinExistence type="inferred from homology"/>
<dbReference type="Pfam" id="PF05746">
    <property type="entry name" value="DALR_1"/>
    <property type="match status" value="1"/>
</dbReference>
<dbReference type="SUPFAM" id="SSF109604">
    <property type="entry name" value="HD-domain/PDEase-like"/>
    <property type="match status" value="1"/>
</dbReference>
<evidence type="ECO:0000256" key="4">
    <source>
        <dbReference type="ARBA" id="ARBA00022598"/>
    </source>
</evidence>
<dbReference type="PROSITE" id="PS50861">
    <property type="entry name" value="AA_TRNA_LIGASE_II_GLYAB"/>
    <property type="match status" value="1"/>
</dbReference>
<dbReference type="Pfam" id="PF02092">
    <property type="entry name" value="tRNA_synt_2f"/>
    <property type="match status" value="1"/>
</dbReference>
<evidence type="ECO:0000313" key="12">
    <source>
        <dbReference type="EMBL" id="MFC7748071.1"/>
    </source>
</evidence>
<evidence type="ECO:0000313" key="13">
    <source>
        <dbReference type="Proteomes" id="UP001596620"/>
    </source>
</evidence>
<comment type="caution">
    <text evidence="12">The sequence shown here is derived from an EMBL/GenBank/DDBJ whole genome shotgun (WGS) entry which is preliminary data.</text>
</comment>
<dbReference type="PANTHER" id="PTHR30075">
    <property type="entry name" value="GLYCYL-TRNA SYNTHETASE"/>
    <property type="match status" value="1"/>
</dbReference>
<dbReference type="NCBIfam" id="TIGR00211">
    <property type="entry name" value="glyS"/>
    <property type="match status" value="1"/>
</dbReference>
<dbReference type="EC" id="6.1.1.14" evidence="10"/>
<comment type="similarity">
    <text evidence="2 10">Belongs to the class-II aminoacyl-tRNA synthetase family.</text>
</comment>
<accession>A0ABW2UZQ7</accession>
<keyword evidence="8 10" id="KW-0030">Aminoacyl-tRNA synthetase</keyword>
<evidence type="ECO:0000256" key="1">
    <source>
        <dbReference type="ARBA" id="ARBA00004496"/>
    </source>
</evidence>
<comment type="subunit">
    <text evidence="10">Tetramer of two alpha and two beta subunits.</text>
</comment>
<dbReference type="HAMAP" id="MF_00255">
    <property type="entry name" value="Gly_tRNA_synth_beta"/>
    <property type="match status" value="1"/>
</dbReference>
<comment type="subcellular location">
    <subcellularLocation>
        <location evidence="1 10">Cytoplasm</location>
    </subcellularLocation>
</comment>
<comment type="catalytic activity">
    <reaction evidence="9 10">
        <text>tRNA(Gly) + glycine + ATP = glycyl-tRNA(Gly) + AMP + diphosphate</text>
        <dbReference type="Rhea" id="RHEA:16013"/>
        <dbReference type="Rhea" id="RHEA-COMP:9664"/>
        <dbReference type="Rhea" id="RHEA-COMP:9683"/>
        <dbReference type="ChEBI" id="CHEBI:30616"/>
        <dbReference type="ChEBI" id="CHEBI:33019"/>
        <dbReference type="ChEBI" id="CHEBI:57305"/>
        <dbReference type="ChEBI" id="CHEBI:78442"/>
        <dbReference type="ChEBI" id="CHEBI:78522"/>
        <dbReference type="ChEBI" id="CHEBI:456215"/>
        <dbReference type="EC" id="6.1.1.14"/>
    </reaction>
</comment>
<organism evidence="12 13">
    <name type="scientific">Lentibacillus kimchii</name>
    <dbReference type="NCBI Taxonomy" id="1542911"/>
    <lineage>
        <taxon>Bacteria</taxon>
        <taxon>Bacillati</taxon>
        <taxon>Bacillota</taxon>
        <taxon>Bacilli</taxon>
        <taxon>Bacillales</taxon>
        <taxon>Bacillaceae</taxon>
        <taxon>Lentibacillus</taxon>
    </lineage>
</organism>
<evidence type="ECO:0000256" key="8">
    <source>
        <dbReference type="ARBA" id="ARBA00023146"/>
    </source>
</evidence>
<gene>
    <name evidence="10 12" type="primary">glyS</name>
    <name evidence="12" type="ORF">ACFQU8_12820</name>
</gene>
<evidence type="ECO:0000256" key="9">
    <source>
        <dbReference type="ARBA" id="ARBA00047937"/>
    </source>
</evidence>
<evidence type="ECO:0000256" key="7">
    <source>
        <dbReference type="ARBA" id="ARBA00022917"/>
    </source>
</evidence>
<sequence>MGKNVLVEIGLEELPARFVADAQKQLLEKAENWLADSRIAYASIQSFSTPRRLAVQITDVAEAQTSLEEEVKGPSLKIAQDAEGQWTKAATGFTRGQGKTVDDIYTKDVQGTPYIFVTKQVIGRPTEELLPQFRDIVTSLQFSKTMRWADHKLRYARPIRWLVALFGEEVIPFEITGVSTSNRTYGHRFLGDAVTLASPADYEEVLHQQYVIADPEKRRQMIVSGLQHAELANGITIPEDDELLQEVTHLVEYPTVFIGAFSDSYLRLPPDVLITSMKEHQRYFPVKSGNGELLPHFAGVRNGDEHALNTVVKGNERVLKARLADAQFFFEEDQKQSIDYYLEKLNRIVFQEKLGTIGDKVKRVTAITDKLSQWLDLDEETRSNAIRAAEICKFDLPTNMVNEFTNLQGIIGETYALNAGEKSDVARAVAEHYLPDQAGGKLPETTAGALVSVADKLDTVVGCISAGLTPSGSQDPYGLRRQTTGLLKIVKEWNWHVSVESFLTLAEQQYMDMDSSQEASEATRTAIDQFIRNRMTHLLKELSLEADVIQAVLADDIGIISYIAAKAEKLSHERNNPDFKPVQEALVRVLNLAAKAIRTEVSRSLLATDSEQELYDTYLAVKDDYYEKVHNQDAAEALEQLSRLQGPIHRFFDHNMVMTDEKTVRENRLAMLYQIACLIYDYADLSAIEWKQHI</sequence>
<dbReference type="RefSeq" id="WP_382360959.1">
    <property type="nucleotide sequence ID" value="NZ_JBHTGR010000057.1"/>
</dbReference>
<keyword evidence="5 10" id="KW-0547">Nucleotide-binding</keyword>
<dbReference type="InterPro" id="IPR008909">
    <property type="entry name" value="DALR_anticod-bd"/>
</dbReference>
<protein>
    <recommendedName>
        <fullName evidence="10">Glycine--tRNA ligase beta subunit</fullName>
        <ecNumber evidence="10">6.1.1.14</ecNumber>
    </recommendedName>
    <alternativeName>
        <fullName evidence="10">Glycyl-tRNA synthetase beta subunit</fullName>
        <shortName evidence="10">GlyRS</shortName>
    </alternativeName>
</protein>
<name>A0ABW2UZQ7_9BACI</name>
<evidence type="ECO:0000256" key="6">
    <source>
        <dbReference type="ARBA" id="ARBA00022840"/>
    </source>
</evidence>
<dbReference type="EMBL" id="JBHTGR010000057">
    <property type="protein sequence ID" value="MFC7748071.1"/>
    <property type="molecule type" value="Genomic_DNA"/>
</dbReference>
<evidence type="ECO:0000259" key="11">
    <source>
        <dbReference type="Pfam" id="PF05746"/>
    </source>
</evidence>
<dbReference type="Proteomes" id="UP001596620">
    <property type="component" value="Unassembled WGS sequence"/>
</dbReference>